<dbReference type="InParanoid" id="A0A2H3DZX0"/>
<keyword evidence="3" id="KW-1185">Reference proteome</keyword>
<dbReference type="EMBL" id="KZ293653">
    <property type="protein sequence ID" value="PBK94637.1"/>
    <property type="molecule type" value="Genomic_DNA"/>
</dbReference>
<proteinExistence type="predicted"/>
<reference evidence="3" key="1">
    <citation type="journal article" date="2017" name="Nat. Ecol. Evol.">
        <title>Genome expansion and lineage-specific genetic innovations in the forest pathogenic fungi Armillaria.</title>
        <authorList>
            <person name="Sipos G."/>
            <person name="Prasanna A.N."/>
            <person name="Walter M.C."/>
            <person name="O'Connor E."/>
            <person name="Balint B."/>
            <person name="Krizsan K."/>
            <person name="Kiss B."/>
            <person name="Hess J."/>
            <person name="Varga T."/>
            <person name="Slot J."/>
            <person name="Riley R."/>
            <person name="Boka B."/>
            <person name="Rigling D."/>
            <person name="Barry K."/>
            <person name="Lee J."/>
            <person name="Mihaltcheva S."/>
            <person name="LaButti K."/>
            <person name="Lipzen A."/>
            <person name="Waldron R."/>
            <person name="Moloney N.M."/>
            <person name="Sperisen C."/>
            <person name="Kredics L."/>
            <person name="Vagvoelgyi C."/>
            <person name="Patrignani A."/>
            <person name="Fitzpatrick D."/>
            <person name="Nagy I."/>
            <person name="Doyle S."/>
            <person name="Anderson J.B."/>
            <person name="Grigoriev I.V."/>
            <person name="Gueldener U."/>
            <person name="Muensterkoetter M."/>
            <person name="Nagy L.G."/>
        </authorList>
    </citation>
    <scope>NUCLEOTIDE SEQUENCE [LARGE SCALE GENOMIC DNA]</scope>
    <source>
        <strain evidence="3">Ar21-2</strain>
    </source>
</reference>
<dbReference type="OrthoDB" id="2953912at2759"/>
<protein>
    <submittedName>
        <fullName evidence="2">Uncharacterized protein</fullName>
    </submittedName>
</protein>
<gene>
    <name evidence="2" type="ORF">ARMGADRAFT_1164262</name>
</gene>
<feature type="region of interest" description="Disordered" evidence="1">
    <location>
        <begin position="182"/>
        <end position="211"/>
    </location>
</feature>
<evidence type="ECO:0000313" key="2">
    <source>
        <dbReference type="EMBL" id="PBK94637.1"/>
    </source>
</evidence>
<feature type="compositionally biased region" description="Polar residues" evidence="1">
    <location>
        <begin position="191"/>
        <end position="211"/>
    </location>
</feature>
<evidence type="ECO:0000256" key="1">
    <source>
        <dbReference type="SAM" id="MobiDB-lite"/>
    </source>
</evidence>
<accession>A0A2H3DZX0</accession>
<dbReference type="AlphaFoldDB" id="A0A2H3DZX0"/>
<organism evidence="2 3">
    <name type="scientific">Armillaria gallica</name>
    <name type="common">Bulbous honey fungus</name>
    <name type="synonym">Armillaria bulbosa</name>
    <dbReference type="NCBI Taxonomy" id="47427"/>
    <lineage>
        <taxon>Eukaryota</taxon>
        <taxon>Fungi</taxon>
        <taxon>Dikarya</taxon>
        <taxon>Basidiomycota</taxon>
        <taxon>Agaricomycotina</taxon>
        <taxon>Agaricomycetes</taxon>
        <taxon>Agaricomycetidae</taxon>
        <taxon>Agaricales</taxon>
        <taxon>Marasmiineae</taxon>
        <taxon>Physalacriaceae</taxon>
        <taxon>Armillaria</taxon>
    </lineage>
</organism>
<evidence type="ECO:0000313" key="3">
    <source>
        <dbReference type="Proteomes" id="UP000217790"/>
    </source>
</evidence>
<name>A0A2H3DZX0_ARMGA</name>
<sequence length="211" mass="23648">MFGCCAPLRFSSLSGRSLVLPLRWLSRVHSTWARNRLYHTRATSTWRKNTESFFRRLFCCYVEHQNVDTASSTVMSEQATMISHLNEDNSGYSNSAYSEGAYSGNASAMTTVTEETIMPHPAQERYTGPKPITNNFDVLSTITMPLPQIVVTPPTRARSSVDDITRFSLPLEAYIVPLSPPPRRRRRWLESASSSQATTDIQNMSGRGSSS</sequence>
<dbReference type="Proteomes" id="UP000217790">
    <property type="component" value="Unassembled WGS sequence"/>
</dbReference>